<proteinExistence type="predicted"/>
<feature type="domain" description="Methyltransferase" evidence="1">
    <location>
        <begin position="45"/>
        <end position="140"/>
    </location>
</feature>
<evidence type="ECO:0000313" key="2">
    <source>
        <dbReference type="EMBL" id="SDH06797.1"/>
    </source>
</evidence>
<keyword evidence="2" id="KW-0808">Transferase</keyword>
<keyword evidence="3" id="KW-1185">Reference proteome</keyword>
<evidence type="ECO:0000313" key="3">
    <source>
        <dbReference type="Proteomes" id="UP000198923"/>
    </source>
</evidence>
<dbReference type="PANTHER" id="PTHR43667:SF2">
    <property type="entry name" value="FATTY ACID C-METHYL TRANSFERASE"/>
    <property type="match status" value="1"/>
</dbReference>
<dbReference type="Gene3D" id="3.40.50.150">
    <property type="entry name" value="Vaccinia Virus protein VP39"/>
    <property type="match status" value="1"/>
</dbReference>
<dbReference type="STRING" id="504805.SAMN05421505_11115"/>
<name>A0A1G7ZE11_9ACTN</name>
<dbReference type="InterPro" id="IPR050723">
    <property type="entry name" value="CFA/CMAS"/>
</dbReference>
<dbReference type="InterPro" id="IPR029063">
    <property type="entry name" value="SAM-dependent_MTases_sf"/>
</dbReference>
<dbReference type="PANTHER" id="PTHR43667">
    <property type="entry name" value="CYCLOPROPANE-FATTY-ACYL-PHOSPHOLIPID SYNTHASE"/>
    <property type="match status" value="1"/>
</dbReference>
<dbReference type="InterPro" id="IPR041698">
    <property type="entry name" value="Methyltransf_25"/>
</dbReference>
<dbReference type="AlphaFoldDB" id="A0A1G7ZE11"/>
<keyword evidence="2" id="KW-0489">Methyltransferase</keyword>
<dbReference type="GO" id="GO:0032259">
    <property type="term" value="P:methylation"/>
    <property type="evidence" value="ECO:0007669"/>
    <property type="project" value="UniProtKB-KW"/>
</dbReference>
<evidence type="ECO:0000259" key="1">
    <source>
        <dbReference type="Pfam" id="PF13649"/>
    </source>
</evidence>
<reference evidence="2 3" key="1">
    <citation type="submission" date="2016-10" db="EMBL/GenBank/DDBJ databases">
        <authorList>
            <person name="de Groot N.N."/>
        </authorList>
    </citation>
    <scope>NUCLEOTIDE SEQUENCE [LARGE SCALE GENOMIC DNA]</scope>
    <source>
        <strain evidence="2 3">CPCC 201354</strain>
    </source>
</reference>
<dbReference type="EMBL" id="FNCN01000011">
    <property type="protein sequence ID" value="SDH06797.1"/>
    <property type="molecule type" value="Genomic_DNA"/>
</dbReference>
<gene>
    <name evidence="2" type="ORF">SAMN05421505_11115</name>
</gene>
<dbReference type="GO" id="GO:0008168">
    <property type="term" value="F:methyltransferase activity"/>
    <property type="evidence" value="ECO:0007669"/>
    <property type="project" value="UniProtKB-KW"/>
</dbReference>
<dbReference type="Pfam" id="PF13649">
    <property type="entry name" value="Methyltransf_25"/>
    <property type="match status" value="1"/>
</dbReference>
<dbReference type="SUPFAM" id="SSF53335">
    <property type="entry name" value="S-adenosyl-L-methionine-dependent methyltransferases"/>
    <property type="match status" value="1"/>
</dbReference>
<dbReference type="RefSeq" id="WP_176955418.1">
    <property type="nucleotide sequence ID" value="NZ_FNCN01000011.1"/>
</dbReference>
<dbReference type="CDD" id="cd02440">
    <property type="entry name" value="AdoMet_MTases"/>
    <property type="match status" value="1"/>
</dbReference>
<sequence length="280" mass="30448">MRYDDIDSEAVWNRLGDDHPVLGPVSEDSVDRLLRRARLKPGARVLDLGCGLGAWVLRALELHPDAVGHGVDVSAPHIAEAQDRAKDRGLDARAAFQAADARAFTSRQPYDLVMCVGLSDAFGGLRRNLDHLRPLVAPGGVALVGEPFWEREPDERALAALGVEASTHTGLAGTVDRFAAAGWAPVHAHISSAAEWDDFQWACVGALARWGLDAAAPSAPAGVGSRDILRTARDGQEILRYMADYRDTWLRAWRGTLGFATFLLRPVPPWAAFLRLPRQV</sequence>
<accession>A0A1G7ZE11</accession>
<dbReference type="Proteomes" id="UP000198923">
    <property type="component" value="Unassembled WGS sequence"/>
</dbReference>
<organism evidence="2 3">
    <name type="scientific">Sinosporangium album</name>
    <dbReference type="NCBI Taxonomy" id="504805"/>
    <lineage>
        <taxon>Bacteria</taxon>
        <taxon>Bacillati</taxon>
        <taxon>Actinomycetota</taxon>
        <taxon>Actinomycetes</taxon>
        <taxon>Streptosporangiales</taxon>
        <taxon>Streptosporangiaceae</taxon>
        <taxon>Sinosporangium</taxon>
    </lineage>
</organism>
<protein>
    <submittedName>
        <fullName evidence="2">Methyltransferase domain-containing protein</fullName>
    </submittedName>
</protein>